<proteinExistence type="predicted"/>
<accession>A0A6N3HKX3</accession>
<protein>
    <recommendedName>
        <fullName evidence="1">Type I restriction enzyme HindI endonuclease subunit-like C-terminal domain-containing protein</fullName>
    </recommendedName>
</protein>
<organism evidence="2">
    <name type="scientific">Enterobacter agglomerans</name>
    <name type="common">Erwinia herbicola</name>
    <name type="synonym">Pantoea agglomerans</name>
    <dbReference type="NCBI Taxonomy" id="549"/>
    <lineage>
        <taxon>Bacteria</taxon>
        <taxon>Pseudomonadati</taxon>
        <taxon>Pseudomonadota</taxon>
        <taxon>Gammaproteobacteria</taxon>
        <taxon>Enterobacterales</taxon>
        <taxon>Erwiniaceae</taxon>
        <taxon>Pantoea</taxon>
        <taxon>Pantoea agglomerans group</taxon>
    </lineage>
</organism>
<dbReference type="EMBL" id="CACRUS010000033">
    <property type="protein sequence ID" value="VYU77101.1"/>
    <property type="molecule type" value="Genomic_DNA"/>
</dbReference>
<dbReference type="Pfam" id="PF11867">
    <property type="entry name" value="T1RH-like_C"/>
    <property type="match status" value="1"/>
</dbReference>
<gene>
    <name evidence="2" type="ORF">PALFYP105_01205</name>
</gene>
<feature type="domain" description="Type I restriction enzyme HindI endonuclease subunit-like C-terminal" evidence="1">
    <location>
        <begin position="2"/>
        <end position="92"/>
    </location>
</feature>
<reference evidence="2" key="1">
    <citation type="submission" date="2019-11" db="EMBL/GenBank/DDBJ databases">
        <authorList>
            <person name="Feng L."/>
        </authorList>
    </citation>
    <scope>NUCLEOTIDE SEQUENCE</scope>
    <source>
        <strain evidence="2">PagglomeransLFYP105</strain>
    </source>
</reference>
<name>A0A6N3HKX3_ENTAG</name>
<dbReference type="InterPro" id="IPR021810">
    <property type="entry name" value="T1RH-like_C"/>
</dbReference>
<sequence length="92" mass="10714">MLILMAKAFLEAMTRDDTLGLNPYEITFYDALAENESAVHEFGDETLRRAAVEVTRQLRKSTIVDWLVRESIRARLRIGVRQTLRNYKFPPD</sequence>
<evidence type="ECO:0000313" key="2">
    <source>
        <dbReference type="EMBL" id="VYU77101.1"/>
    </source>
</evidence>
<evidence type="ECO:0000259" key="1">
    <source>
        <dbReference type="Pfam" id="PF11867"/>
    </source>
</evidence>
<dbReference type="AlphaFoldDB" id="A0A6N3HKX3"/>